<comment type="similarity">
    <text evidence="2">Belongs to the TonB family.</text>
</comment>
<sequence length="254" mass="28750">MSNRKKGEINIIYFFIIAILIHLALFIVKTSQVKGDTPLIQGSPGPIGPVSVQVRTIKAPKVNPAPLPPQPKIEESKPEVKEIPKKEIIKPEVKSKIKDKKKKEKKKPKENIEKQIPLKQPITPPVENVANTVDSANVDENLATNGNFSIGTDGVWTAGSSEGIYYQIAKQIDPSYPIQAERIKYRNKVVVSARFLVGLNGEIEKIEITKSHKKFGFDDEVQKALKQWKFNPIYYKNKNIKVYFTKDFVFEPKK</sequence>
<evidence type="ECO:0000313" key="13">
    <source>
        <dbReference type="EMBL" id="MBU3842048.1"/>
    </source>
</evidence>
<keyword evidence="5" id="KW-0997">Cell inner membrane</keyword>
<evidence type="ECO:0000256" key="2">
    <source>
        <dbReference type="ARBA" id="ARBA00006555"/>
    </source>
</evidence>
<evidence type="ECO:0000256" key="9">
    <source>
        <dbReference type="ARBA" id="ARBA00023136"/>
    </source>
</evidence>
<dbReference type="PANTHER" id="PTHR33446:SF2">
    <property type="entry name" value="PROTEIN TONB"/>
    <property type="match status" value="1"/>
</dbReference>
<dbReference type="Proteomes" id="UP000724657">
    <property type="component" value="Unassembled WGS sequence"/>
</dbReference>
<dbReference type="AlphaFoldDB" id="A0A9E2KXX4"/>
<comment type="caution">
    <text evidence="13">The sequence shown here is derived from an EMBL/GenBank/DDBJ whole genome shotgun (WGS) entry which is preliminary data.</text>
</comment>
<dbReference type="Gene3D" id="3.30.2420.10">
    <property type="entry name" value="TonB"/>
    <property type="match status" value="1"/>
</dbReference>
<keyword evidence="7" id="KW-0653">Protein transport</keyword>
<evidence type="ECO:0000256" key="3">
    <source>
        <dbReference type="ARBA" id="ARBA00022448"/>
    </source>
</evidence>
<keyword evidence="4" id="KW-1003">Cell membrane</keyword>
<evidence type="ECO:0000256" key="6">
    <source>
        <dbReference type="ARBA" id="ARBA00022692"/>
    </source>
</evidence>
<keyword evidence="9 11" id="KW-0472">Membrane</keyword>
<keyword evidence="8 11" id="KW-1133">Transmembrane helix</keyword>
<feature type="region of interest" description="Disordered" evidence="10">
    <location>
        <begin position="61"/>
        <end position="114"/>
    </location>
</feature>
<dbReference type="GO" id="GO:0055085">
    <property type="term" value="P:transmembrane transport"/>
    <property type="evidence" value="ECO:0007669"/>
    <property type="project" value="InterPro"/>
</dbReference>
<evidence type="ECO:0000256" key="4">
    <source>
        <dbReference type="ARBA" id="ARBA00022475"/>
    </source>
</evidence>
<comment type="subcellular location">
    <subcellularLocation>
        <location evidence="1">Cell inner membrane</location>
        <topology evidence="1">Single-pass membrane protein</topology>
        <orientation evidence="1">Periplasmic side</orientation>
    </subcellularLocation>
</comment>
<dbReference type="SUPFAM" id="SSF74653">
    <property type="entry name" value="TolA/TonB C-terminal domain"/>
    <property type="match status" value="1"/>
</dbReference>
<feature type="compositionally biased region" description="Basic and acidic residues" evidence="10">
    <location>
        <begin position="72"/>
        <end position="96"/>
    </location>
</feature>
<evidence type="ECO:0000313" key="14">
    <source>
        <dbReference type="Proteomes" id="UP000724657"/>
    </source>
</evidence>
<dbReference type="Pfam" id="PF03544">
    <property type="entry name" value="TonB_C"/>
    <property type="match status" value="1"/>
</dbReference>
<feature type="compositionally biased region" description="Basic residues" evidence="10">
    <location>
        <begin position="97"/>
        <end position="106"/>
    </location>
</feature>
<evidence type="ECO:0000256" key="8">
    <source>
        <dbReference type="ARBA" id="ARBA00022989"/>
    </source>
</evidence>
<dbReference type="GO" id="GO:0031992">
    <property type="term" value="F:energy transducer activity"/>
    <property type="evidence" value="ECO:0007669"/>
    <property type="project" value="TreeGrafter"/>
</dbReference>
<keyword evidence="6 11" id="KW-0812">Transmembrane</keyword>
<dbReference type="EMBL" id="JAHLFN010000028">
    <property type="protein sequence ID" value="MBU3842048.1"/>
    <property type="molecule type" value="Genomic_DNA"/>
</dbReference>
<gene>
    <name evidence="13" type="ORF">IAA47_03560</name>
</gene>
<evidence type="ECO:0000256" key="5">
    <source>
        <dbReference type="ARBA" id="ARBA00022519"/>
    </source>
</evidence>
<accession>A0A9E2KXX4</accession>
<dbReference type="InterPro" id="IPR051045">
    <property type="entry name" value="TonB-dependent_transducer"/>
</dbReference>
<evidence type="ECO:0000256" key="1">
    <source>
        <dbReference type="ARBA" id="ARBA00004383"/>
    </source>
</evidence>
<reference evidence="13" key="1">
    <citation type="journal article" date="2021" name="PeerJ">
        <title>Extensive microbial diversity within the chicken gut microbiome revealed by metagenomics and culture.</title>
        <authorList>
            <person name="Gilroy R."/>
            <person name="Ravi A."/>
            <person name="Getino M."/>
            <person name="Pursley I."/>
            <person name="Horton D.L."/>
            <person name="Alikhan N.F."/>
            <person name="Baker D."/>
            <person name="Gharbi K."/>
            <person name="Hall N."/>
            <person name="Watson M."/>
            <person name="Adriaenssens E.M."/>
            <person name="Foster-Nyarko E."/>
            <person name="Jarju S."/>
            <person name="Secka A."/>
            <person name="Antonio M."/>
            <person name="Oren A."/>
            <person name="Chaudhuri R.R."/>
            <person name="La Ragione R."/>
            <person name="Hildebrand F."/>
            <person name="Pallen M.J."/>
        </authorList>
    </citation>
    <scope>NUCLEOTIDE SEQUENCE</scope>
    <source>
        <strain evidence="13">A6-441</strain>
    </source>
</reference>
<proteinExistence type="inferred from homology"/>
<dbReference type="InterPro" id="IPR006260">
    <property type="entry name" value="TonB/TolA_C"/>
</dbReference>
<protein>
    <submittedName>
        <fullName evidence="13">TonB family protein</fullName>
    </submittedName>
</protein>
<reference evidence="13" key="2">
    <citation type="submission" date="2021-04" db="EMBL/GenBank/DDBJ databases">
        <authorList>
            <person name="Gilroy R."/>
        </authorList>
    </citation>
    <scope>NUCLEOTIDE SEQUENCE</scope>
    <source>
        <strain evidence="13">A6-441</strain>
    </source>
</reference>
<feature type="domain" description="TonB C-terminal" evidence="12">
    <location>
        <begin position="163"/>
        <end position="254"/>
    </location>
</feature>
<dbReference type="PROSITE" id="PS52015">
    <property type="entry name" value="TONB_CTD"/>
    <property type="match status" value="1"/>
</dbReference>
<organism evidence="13 14">
    <name type="scientific">Candidatus Fusobacterium pullicola</name>
    <dbReference type="NCBI Taxonomy" id="2838601"/>
    <lineage>
        <taxon>Bacteria</taxon>
        <taxon>Fusobacteriati</taxon>
        <taxon>Fusobacteriota</taxon>
        <taxon>Fusobacteriia</taxon>
        <taxon>Fusobacteriales</taxon>
        <taxon>Fusobacteriaceae</taxon>
        <taxon>Fusobacterium</taxon>
    </lineage>
</organism>
<dbReference type="GO" id="GO:0098797">
    <property type="term" value="C:plasma membrane protein complex"/>
    <property type="evidence" value="ECO:0007669"/>
    <property type="project" value="TreeGrafter"/>
</dbReference>
<evidence type="ECO:0000256" key="10">
    <source>
        <dbReference type="SAM" id="MobiDB-lite"/>
    </source>
</evidence>
<evidence type="ECO:0000256" key="11">
    <source>
        <dbReference type="SAM" id="Phobius"/>
    </source>
</evidence>
<evidence type="ECO:0000259" key="12">
    <source>
        <dbReference type="PROSITE" id="PS52015"/>
    </source>
</evidence>
<dbReference type="NCBIfam" id="TIGR01352">
    <property type="entry name" value="tonB_Cterm"/>
    <property type="match status" value="1"/>
</dbReference>
<evidence type="ECO:0000256" key="7">
    <source>
        <dbReference type="ARBA" id="ARBA00022927"/>
    </source>
</evidence>
<keyword evidence="3" id="KW-0813">Transport</keyword>
<dbReference type="PANTHER" id="PTHR33446">
    <property type="entry name" value="PROTEIN TONB-RELATED"/>
    <property type="match status" value="1"/>
</dbReference>
<name>A0A9E2KXX4_9FUSO</name>
<feature type="transmembrane region" description="Helical" evidence="11">
    <location>
        <begin position="12"/>
        <end position="28"/>
    </location>
</feature>
<dbReference type="GO" id="GO:0015031">
    <property type="term" value="P:protein transport"/>
    <property type="evidence" value="ECO:0007669"/>
    <property type="project" value="UniProtKB-KW"/>
</dbReference>
<dbReference type="InterPro" id="IPR037682">
    <property type="entry name" value="TonB_C"/>
</dbReference>